<gene>
    <name evidence="1" type="ORF">C2G38_2123824</name>
</gene>
<sequence>MIRKTSIAINNANEVERSAYVAAIFHGVLATFHKEEKVILHREYSLSDANGKGRFDFTITQNEDILCVAEVKAEDREYGLCQNLVQIQSACQNNKKRKHASLEYVYGIVTTGGQMVFLSSNFRKQNRSNKGSIISSFKCSK</sequence>
<proteinExistence type="predicted"/>
<reference evidence="1 2" key="1">
    <citation type="submission" date="2018-06" db="EMBL/GenBank/DDBJ databases">
        <title>Comparative genomics reveals the genomic features of Rhizophagus irregularis, R. cerebriforme, R. diaphanum and Gigaspora rosea, and their symbiotic lifestyle signature.</title>
        <authorList>
            <person name="Morin E."/>
            <person name="San Clemente H."/>
            <person name="Chen E.C.H."/>
            <person name="De La Providencia I."/>
            <person name="Hainaut M."/>
            <person name="Kuo A."/>
            <person name="Kohler A."/>
            <person name="Murat C."/>
            <person name="Tang N."/>
            <person name="Roy S."/>
            <person name="Loubradou J."/>
            <person name="Henrissat B."/>
            <person name="Grigoriev I.V."/>
            <person name="Corradi N."/>
            <person name="Roux C."/>
            <person name="Martin F.M."/>
        </authorList>
    </citation>
    <scope>NUCLEOTIDE SEQUENCE [LARGE SCALE GENOMIC DNA]</scope>
    <source>
        <strain evidence="1 2">DAOM 194757</strain>
    </source>
</reference>
<dbReference type="AlphaFoldDB" id="A0A397TYM1"/>
<evidence type="ECO:0000313" key="1">
    <source>
        <dbReference type="EMBL" id="RIB03105.1"/>
    </source>
</evidence>
<name>A0A397TYM1_9GLOM</name>
<accession>A0A397TYM1</accession>
<keyword evidence="2" id="KW-1185">Reference proteome</keyword>
<dbReference type="EMBL" id="QKWP01002502">
    <property type="protein sequence ID" value="RIB03105.1"/>
    <property type="molecule type" value="Genomic_DNA"/>
</dbReference>
<evidence type="ECO:0000313" key="2">
    <source>
        <dbReference type="Proteomes" id="UP000266673"/>
    </source>
</evidence>
<organism evidence="1 2">
    <name type="scientific">Gigaspora rosea</name>
    <dbReference type="NCBI Taxonomy" id="44941"/>
    <lineage>
        <taxon>Eukaryota</taxon>
        <taxon>Fungi</taxon>
        <taxon>Fungi incertae sedis</taxon>
        <taxon>Mucoromycota</taxon>
        <taxon>Glomeromycotina</taxon>
        <taxon>Glomeromycetes</taxon>
        <taxon>Diversisporales</taxon>
        <taxon>Gigasporaceae</taxon>
        <taxon>Gigaspora</taxon>
    </lineage>
</organism>
<comment type="caution">
    <text evidence="1">The sequence shown here is derived from an EMBL/GenBank/DDBJ whole genome shotgun (WGS) entry which is preliminary data.</text>
</comment>
<dbReference type="OrthoDB" id="2358876at2759"/>
<dbReference type="Proteomes" id="UP000266673">
    <property type="component" value="Unassembled WGS sequence"/>
</dbReference>
<protein>
    <submittedName>
        <fullName evidence="1">Uncharacterized protein</fullName>
    </submittedName>
</protein>